<dbReference type="EMBL" id="JAHRIQ010094798">
    <property type="protein sequence ID" value="MEQ2252309.1"/>
    <property type="molecule type" value="Genomic_DNA"/>
</dbReference>
<dbReference type="Proteomes" id="UP001482620">
    <property type="component" value="Unassembled WGS sequence"/>
</dbReference>
<evidence type="ECO:0000313" key="1">
    <source>
        <dbReference type="EMBL" id="MEQ2252309.1"/>
    </source>
</evidence>
<sequence>MEDLSVPVGRSSSISPWRSVYGILDLRDACRTETHLEARSGFFAAHLVKGPFLMARCRHIHQLLILKEWTLLDV</sequence>
<comment type="caution">
    <text evidence="1">The sequence shown here is derived from an EMBL/GenBank/DDBJ whole genome shotgun (WGS) entry which is preliminary data.</text>
</comment>
<gene>
    <name evidence="1" type="ORF">ILYODFUR_020474</name>
</gene>
<protein>
    <submittedName>
        <fullName evidence="1">Uncharacterized protein</fullName>
    </submittedName>
</protein>
<reference evidence="1 2" key="1">
    <citation type="submission" date="2021-06" db="EMBL/GenBank/DDBJ databases">
        <authorList>
            <person name="Palmer J.M."/>
        </authorList>
    </citation>
    <scope>NUCLEOTIDE SEQUENCE [LARGE SCALE GENOMIC DNA]</scope>
    <source>
        <strain evidence="2">if_2019</strain>
        <tissue evidence="1">Muscle</tissue>
    </source>
</reference>
<proteinExistence type="predicted"/>
<evidence type="ECO:0000313" key="2">
    <source>
        <dbReference type="Proteomes" id="UP001482620"/>
    </source>
</evidence>
<keyword evidence="2" id="KW-1185">Reference proteome</keyword>
<accession>A0ABV0V5E2</accession>
<organism evidence="1 2">
    <name type="scientific">Ilyodon furcidens</name>
    <name type="common">goldbreast splitfin</name>
    <dbReference type="NCBI Taxonomy" id="33524"/>
    <lineage>
        <taxon>Eukaryota</taxon>
        <taxon>Metazoa</taxon>
        <taxon>Chordata</taxon>
        <taxon>Craniata</taxon>
        <taxon>Vertebrata</taxon>
        <taxon>Euteleostomi</taxon>
        <taxon>Actinopterygii</taxon>
        <taxon>Neopterygii</taxon>
        <taxon>Teleostei</taxon>
        <taxon>Neoteleostei</taxon>
        <taxon>Acanthomorphata</taxon>
        <taxon>Ovalentaria</taxon>
        <taxon>Atherinomorphae</taxon>
        <taxon>Cyprinodontiformes</taxon>
        <taxon>Goodeidae</taxon>
        <taxon>Ilyodon</taxon>
    </lineage>
</organism>
<name>A0ABV0V5E2_9TELE</name>